<dbReference type="Gene3D" id="1.10.357.10">
    <property type="entry name" value="Tetracycline Repressor, domain 2"/>
    <property type="match status" value="1"/>
</dbReference>
<dbReference type="GO" id="GO:0000976">
    <property type="term" value="F:transcription cis-regulatory region binding"/>
    <property type="evidence" value="ECO:0007669"/>
    <property type="project" value="TreeGrafter"/>
</dbReference>
<evidence type="ECO:0000313" key="6">
    <source>
        <dbReference type="EMBL" id="MBB3043460.1"/>
    </source>
</evidence>
<dbReference type="GO" id="GO:0003700">
    <property type="term" value="F:DNA-binding transcription factor activity"/>
    <property type="evidence" value="ECO:0007669"/>
    <property type="project" value="TreeGrafter"/>
</dbReference>
<dbReference type="Proteomes" id="UP000589626">
    <property type="component" value="Unassembled WGS sequence"/>
</dbReference>
<feature type="DNA-binding region" description="H-T-H motif" evidence="4">
    <location>
        <begin position="35"/>
        <end position="54"/>
    </location>
</feature>
<dbReference type="InterPro" id="IPR050109">
    <property type="entry name" value="HTH-type_TetR-like_transc_reg"/>
</dbReference>
<dbReference type="Pfam" id="PF00440">
    <property type="entry name" value="TetR_N"/>
    <property type="match status" value="1"/>
</dbReference>
<evidence type="ECO:0000256" key="3">
    <source>
        <dbReference type="ARBA" id="ARBA00023163"/>
    </source>
</evidence>
<sequence>MVTTKPAAPGRAPGRDGVLTAALELFAERGIGATSLQMIADRLGVTKAAVYHHFRTKADIVITALRPGLDQLAAAVRLAESHADQRARAGTVVAGMAECLVTNRLGYQVMMADPTATRLLESDPELAELFDRVRRALGGADPDMATRLAVACFLGACLGPAIDPGGADFADAEVRAAVLDAGERLVLARL</sequence>
<evidence type="ECO:0000256" key="2">
    <source>
        <dbReference type="ARBA" id="ARBA00023125"/>
    </source>
</evidence>
<dbReference type="RefSeq" id="WP_183593279.1">
    <property type="nucleotide sequence ID" value="NZ_JACHWR010000002.1"/>
</dbReference>
<evidence type="ECO:0000313" key="7">
    <source>
        <dbReference type="Proteomes" id="UP000589626"/>
    </source>
</evidence>
<comment type="caution">
    <text evidence="6">The sequence shown here is derived from an EMBL/GenBank/DDBJ whole genome shotgun (WGS) entry which is preliminary data.</text>
</comment>
<name>A0A7W4Z392_9ACTN</name>
<keyword evidence="7" id="KW-1185">Reference proteome</keyword>
<dbReference type="PROSITE" id="PS50977">
    <property type="entry name" value="HTH_TETR_2"/>
    <property type="match status" value="1"/>
</dbReference>
<accession>A0A7W4Z392</accession>
<dbReference type="InterPro" id="IPR009057">
    <property type="entry name" value="Homeodomain-like_sf"/>
</dbReference>
<dbReference type="EMBL" id="JACHWR010000002">
    <property type="protein sequence ID" value="MBB3043460.1"/>
    <property type="molecule type" value="Genomic_DNA"/>
</dbReference>
<dbReference type="SUPFAM" id="SSF46689">
    <property type="entry name" value="Homeodomain-like"/>
    <property type="match status" value="1"/>
</dbReference>
<evidence type="ECO:0000256" key="4">
    <source>
        <dbReference type="PROSITE-ProRule" id="PRU00335"/>
    </source>
</evidence>
<keyword evidence="1" id="KW-0805">Transcription regulation</keyword>
<dbReference type="InterPro" id="IPR001647">
    <property type="entry name" value="HTH_TetR"/>
</dbReference>
<gene>
    <name evidence="6" type="ORF">FHU40_003278</name>
</gene>
<evidence type="ECO:0000259" key="5">
    <source>
        <dbReference type="PROSITE" id="PS50977"/>
    </source>
</evidence>
<dbReference type="PRINTS" id="PR00455">
    <property type="entry name" value="HTHTETR"/>
</dbReference>
<proteinExistence type="predicted"/>
<dbReference type="AlphaFoldDB" id="A0A7W4Z392"/>
<dbReference type="InterPro" id="IPR023772">
    <property type="entry name" value="DNA-bd_HTH_TetR-type_CS"/>
</dbReference>
<organism evidence="6 7">
    <name type="scientific">Nocardioides soli</name>
    <dbReference type="NCBI Taxonomy" id="1036020"/>
    <lineage>
        <taxon>Bacteria</taxon>
        <taxon>Bacillati</taxon>
        <taxon>Actinomycetota</taxon>
        <taxon>Actinomycetes</taxon>
        <taxon>Propionibacteriales</taxon>
        <taxon>Nocardioidaceae</taxon>
        <taxon>Nocardioides</taxon>
    </lineage>
</organism>
<dbReference type="PROSITE" id="PS01081">
    <property type="entry name" value="HTH_TETR_1"/>
    <property type="match status" value="1"/>
</dbReference>
<feature type="domain" description="HTH tetR-type" evidence="5">
    <location>
        <begin position="12"/>
        <end position="72"/>
    </location>
</feature>
<keyword evidence="3" id="KW-0804">Transcription</keyword>
<dbReference type="PANTHER" id="PTHR30055:SF234">
    <property type="entry name" value="HTH-TYPE TRANSCRIPTIONAL REGULATOR BETI"/>
    <property type="match status" value="1"/>
</dbReference>
<evidence type="ECO:0000256" key="1">
    <source>
        <dbReference type="ARBA" id="ARBA00023015"/>
    </source>
</evidence>
<reference evidence="6 7" key="1">
    <citation type="submission" date="2020-08" db="EMBL/GenBank/DDBJ databases">
        <title>Sequencing the genomes of 1000 actinobacteria strains.</title>
        <authorList>
            <person name="Klenk H.-P."/>
        </authorList>
    </citation>
    <scope>NUCLEOTIDE SEQUENCE [LARGE SCALE GENOMIC DNA]</scope>
    <source>
        <strain evidence="6 7">DSM 105498</strain>
    </source>
</reference>
<keyword evidence="2 4" id="KW-0238">DNA-binding</keyword>
<dbReference type="PANTHER" id="PTHR30055">
    <property type="entry name" value="HTH-TYPE TRANSCRIPTIONAL REGULATOR RUTR"/>
    <property type="match status" value="1"/>
</dbReference>
<protein>
    <submittedName>
        <fullName evidence="6">AcrR family transcriptional regulator</fullName>
    </submittedName>
</protein>